<comment type="caution">
    <text evidence="1">The sequence shown here is derived from an EMBL/GenBank/DDBJ whole genome shotgun (WGS) entry which is preliminary data.</text>
</comment>
<evidence type="ECO:0000313" key="2">
    <source>
        <dbReference type="Proteomes" id="UP001589865"/>
    </source>
</evidence>
<dbReference type="Proteomes" id="UP001589865">
    <property type="component" value="Unassembled WGS sequence"/>
</dbReference>
<accession>A0ABV6JRD8</accession>
<name>A0ABV6JRD8_9PROT</name>
<reference evidence="1 2" key="1">
    <citation type="submission" date="2024-09" db="EMBL/GenBank/DDBJ databases">
        <authorList>
            <person name="Sun Q."/>
            <person name="Mori K."/>
        </authorList>
    </citation>
    <scope>NUCLEOTIDE SEQUENCE [LARGE SCALE GENOMIC DNA]</scope>
    <source>
        <strain evidence="1 2">TBRC 5777</strain>
    </source>
</reference>
<dbReference type="RefSeq" id="WP_377043636.1">
    <property type="nucleotide sequence ID" value="NZ_JBHLUN010000005.1"/>
</dbReference>
<protein>
    <submittedName>
        <fullName evidence="1">Uncharacterized protein</fullName>
    </submittedName>
</protein>
<dbReference type="EMBL" id="JBHLUN010000005">
    <property type="protein sequence ID" value="MFC0407905.1"/>
    <property type="molecule type" value="Genomic_DNA"/>
</dbReference>
<gene>
    <name evidence="1" type="ORF">ACFFGY_06560</name>
</gene>
<organism evidence="1 2">
    <name type="scientific">Roseomonas elaeocarpi</name>
    <dbReference type="NCBI Taxonomy" id="907779"/>
    <lineage>
        <taxon>Bacteria</taxon>
        <taxon>Pseudomonadati</taxon>
        <taxon>Pseudomonadota</taxon>
        <taxon>Alphaproteobacteria</taxon>
        <taxon>Acetobacterales</taxon>
        <taxon>Roseomonadaceae</taxon>
        <taxon>Roseomonas</taxon>
    </lineage>
</organism>
<sequence length="115" mass="12275">MSGALTPAIRAELTIVGAELTMYLRFMVGDGVRARLVFTDRETGAPYPAPQGIWALVTNAQGPQRTLGVEDMDPDGDGAWVFDIAGDTPCTWRVFGGCTGPRQASADPLVFEIVC</sequence>
<proteinExistence type="predicted"/>
<keyword evidence="2" id="KW-1185">Reference proteome</keyword>
<evidence type="ECO:0000313" key="1">
    <source>
        <dbReference type="EMBL" id="MFC0407905.1"/>
    </source>
</evidence>